<keyword evidence="4" id="KW-1185">Reference proteome</keyword>
<evidence type="ECO:0000256" key="1">
    <source>
        <dbReference type="SAM" id="MobiDB-lite"/>
    </source>
</evidence>
<dbReference type="Pfam" id="PF13672">
    <property type="entry name" value="PP2C_2"/>
    <property type="match status" value="1"/>
</dbReference>
<dbReference type="InterPro" id="IPR015655">
    <property type="entry name" value="PP2C"/>
</dbReference>
<dbReference type="GO" id="GO:0004722">
    <property type="term" value="F:protein serine/threonine phosphatase activity"/>
    <property type="evidence" value="ECO:0007669"/>
    <property type="project" value="UniProtKB-EC"/>
</dbReference>
<accession>A0ABT9XSP5</accession>
<proteinExistence type="predicted"/>
<feature type="domain" description="PPM-type phosphatase" evidence="2">
    <location>
        <begin position="2"/>
        <end position="242"/>
    </location>
</feature>
<protein>
    <submittedName>
        <fullName evidence="3">Protein phosphatase</fullName>
        <ecNumber evidence="3">3.1.3.16</ecNumber>
    </submittedName>
</protein>
<dbReference type="EC" id="3.1.3.16" evidence="3"/>
<comment type="caution">
    <text evidence="3">The sequence shown here is derived from an EMBL/GenBank/DDBJ whole genome shotgun (WGS) entry which is preliminary data.</text>
</comment>
<dbReference type="NCBIfam" id="NF033484">
    <property type="entry name" value="Stp1_PP2C_phos"/>
    <property type="match status" value="1"/>
</dbReference>
<sequence length="249" mass="28076">MKAVFRTDQGRIRSNNEDNGGTFINQDGHRLAIVADGMGGHLAGDVASEMTIRLLQERWEQSERIETADQAEAWLKKHILEVNKLLYIHSMSNTECEGMGTTIEAVIATNLFTTIAHVGDSRCYILNDSGFKQLTEDHTLVNELVRTGQITKEDAEHHPRKNVILRALGTEEDVKIDIKTIMFEEGDFLLLCSDGLSNKVQEKEMVQILQYEDSLEQKASALIDMANENGGEDNITLIILEFNDEIERR</sequence>
<evidence type="ECO:0000313" key="3">
    <source>
        <dbReference type="EMBL" id="MDQ0198549.1"/>
    </source>
</evidence>
<name>A0ABT9XSP5_9BACI</name>
<dbReference type="InterPro" id="IPR001932">
    <property type="entry name" value="PPM-type_phosphatase-like_dom"/>
</dbReference>
<dbReference type="RefSeq" id="WP_307406451.1">
    <property type="nucleotide sequence ID" value="NZ_JAUSTW010000002.1"/>
</dbReference>
<dbReference type="PROSITE" id="PS51746">
    <property type="entry name" value="PPM_2"/>
    <property type="match status" value="1"/>
</dbReference>
<reference evidence="3 4" key="1">
    <citation type="submission" date="2023-07" db="EMBL/GenBank/DDBJ databases">
        <title>Genomic Encyclopedia of Type Strains, Phase IV (KMG-IV): sequencing the most valuable type-strain genomes for metagenomic binning, comparative biology and taxonomic classification.</title>
        <authorList>
            <person name="Goeker M."/>
        </authorList>
    </citation>
    <scope>NUCLEOTIDE SEQUENCE [LARGE SCALE GENOMIC DNA]</scope>
    <source>
        <strain evidence="3 4">DSM 27594</strain>
    </source>
</reference>
<dbReference type="SMART" id="SM00332">
    <property type="entry name" value="PP2Cc"/>
    <property type="match status" value="1"/>
</dbReference>
<evidence type="ECO:0000313" key="4">
    <source>
        <dbReference type="Proteomes" id="UP001224122"/>
    </source>
</evidence>
<organism evidence="3 4">
    <name type="scientific">Neobacillus ginsengisoli</name>
    <dbReference type="NCBI Taxonomy" id="904295"/>
    <lineage>
        <taxon>Bacteria</taxon>
        <taxon>Bacillati</taxon>
        <taxon>Bacillota</taxon>
        <taxon>Bacilli</taxon>
        <taxon>Bacillales</taxon>
        <taxon>Bacillaceae</taxon>
        <taxon>Neobacillus</taxon>
    </lineage>
</organism>
<evidence type="ECO:0000259" key="2">
    <source>
        <dbReference type="PROSITE" id="PS51746"/>
    </source>
</evidence>
<dbReference type="PANTHER" id="PTHR47992">
    <property type="entry name" value="PROTEIN PHOSPHATASE"/>
    <property type="match status" value="1"/>
</dbReference>
<keyword evidence="3" id="KW-0378">Hydrolase</keyword>
<dbReference type="Gene3D" id="3.60.40.10">
    <property type="entry name" value="PPM-type phosphatase domain"/>
    <property type="match status" value="1"/>
</dbReference>
<dbReference type="InterPro" id="IPR036457">
    <property type="entry name" value="PPM-type-like_dom_sf"/>
</dbReference>
<dbReference type="CDD" id="cd00143">
    <property type="entry name" value="PP2Cc"/>
    <property type="match status" value="1"/>
</dbReference>
<dbReference type="SMART" id="SM00331">
    <property type="entry name" value="PP2C_SIG"/>
    <property type="match status" value="1"/>
</dbReference>
<feature type="region of interest" description="Disordered" evidence="1">
    <location>
        <begin position="1"/>
        <end position="21"/>
    </location>
</feature>
<dbReference type="Proteomes" id="UP001224122">
    <property type="component" value="Unassembled WGS sequence"/>
</dbReference>
<dbReference type="EMBL" id="JAUSTW010000002">
    <property type="protein sequence ID" value="MDQ0198549.1"/>
    <property type="molecule type" value="Genomic_DNA"/>
</dbReference>
<dbReference type="SUPFAM" id="SSF81606">
    <property type="entry name" value="PP2C-like"/>
    <property type="match status" value="1"/>
</dbReference>
<gene>
    <name evidence="3" type="ORF">J2S10_001690</name>
</gene>